<evidence type="ECO:0000256" key="5">
    <source>
        <dbReference type="SAM" id="MobiDB-lite"/>
    </source>
</evidence>
<evidence type="ECO:0000259" key="6">
    <source>
        <dbReference type="Pfam" id="PF00413"/>
    </source>
</evidence>
<reference evidence="7 8" key="1">
    <citation type="journal article" date="2015" name="Genome Announc.">
        <title>Expanding the biotechnology potential of lactobacilli through comparative genomics of 213 strains and associated genera.</title>
        <authorList>
            <person name="Sun Z."/>
            <person name="Harris H.M."/>
            <person name="McCann A."/>
            <person name="Guo C."/>
            <person name="Argimon S."/>
            <person name="Zhang W."/>
            <person name="Yang X."/>
            <person name="Jeffery I.B."/>
            <person name="Cooney J.C."/>
            <person name="Kagawa T.F."/>
            <person name="Liu W."/>
            <person name="Song Y."/>
            <person name="Salvetti E."/>
            <person name="Wrobel A."/>
            <person name="Rasinkangas P."/>
            <person name="Parkhill J."/>
            <person name="Rea M.C."/>
            <person name="O'Sullivan O."/>
            <person name="Ritari J."/>
            <person name="Douillard F.P."/>
            <person name="Paul Ross R."/>
            <person name="Yang R."/>
            <person name="Briner A.E."/>
            <person name="Felis G.E."/>
            <person name="de Vos W.M."/>
            <person name="Barrangou R."/>
            <person name="Klaenhammer T.R."/>
            <person name="Caufield P.W."/>
            <person name="Cui Y."/>
            <person name="Zhang H."/>
            <person name="O'Toole P.W."/>
        </authorList>
    </citation>
    <scope>NUCLEOTIDE SEQUENCE [LARGE SCALE GENOMIC DNA]</scope>
    <source>
        <strain evidence="7 8">DSM 19394</strain>
    </source>
</reference>
<dbReference type="Pfam" id="PF00413">
    <property type="entry name" value="Peptidase_M10"/>
    <property type="match status" value="1"/>
</dbReference>
<feature type="domain" description="Peptidase M10 metallopeptidase" evidence="6">
    <location>
        <begin position="98"/>
        <end position="226"/>
    </location>
</feature>
<dbReference type="InterPro" id="IPR001818">
    <property type="entry name" value="Pept_M10_metallopeptidase"/>
</dbReference>
<evidence type="ECO:0000256" key="3">
    <source>
        <dbReference type="ARBA" id="ARBA00022801"/>
    </source>
</evidence>
<dbReference type="Gene3D" id="3.40.390.10">
    <property type="entry name" value="Collagenase (Catalytic Domain)"/>
    <property type="match status" value="1"/>
</dbReference>
<keyword evidence="4" id="KW-0862">Zinc</keyword>
<dbReference type="PATRIC" id="fig|1423715.3.peg.2577"/>
<keyword evidence="8" id="KW-1185">Reference proteome</keyword>
<keyword evidence="3" id="KW-0378">Hydrolase</keyword>
<keyword evidence="1 7" id="KW-0645">Protease</keyword>
<sequence>MYHGRRVTLVVILLILLGIGVAYRSGQFPALTKRVTALQTAVSQTLGTQTDVPAAAPKSHTTTPKGSTPIESVVQGTSLSKTYYYHFSSKLPAAGMRVFNDAVDTYNHTGIVHLVEGSAAKRDNQITFSVYYKKMPKNQRLVELGHGGPEIIEETSTLGASATWNHATASLNGDYDKAYTDTVAIHELGHALGLDHSKSHQSVMYPYSEGRTQLSQADLTSLKAIYSH</sequence>
<dbReference type="EMBL" id="AZDV01000005">
    <property type="protein sequence ID" value="KRK96035.1"/>
    <property type="molecule type" value="Genomic_DNA"/>
</dbReference>
<evidence type="ECO:0000256" key="2">
    <source>
        <dbReference type="ARBA" id="ARBA00022723"/>
    </source>
</evidence>
<dbReference type="InterPro" id="IPR024079">
    <property type="entry name" value="MetalloPept_cat_dom_sf"/>
</dbReference>
<dbReference type="OrthoDB" id="2148705at2"/>
<feature type="region of interest" description="Disordered" evidence="5">
    <location>
        <begin position="49"/>
        <end position="71"/>
    </location>
</feature>
<evidence type="ECO:0000313" key="7">
    <source>
        <dbReference type="EMBL" id="KRK96035.1"/>
    </source>
</evidence>
<dbReference type="RefSeq" id="WP_057801390.1">
    <property type="nucleotide sequence ID" value="NZ_AZDV01000005.1"/>
</dbReference>
<organism evidence="7 8">
    <name type="scientific">Levilactobacillus acidifarinae DSM 19394 = JCM 15949</name>
    <dbReference type="NCBI Taxonomy" id="1423715"/>
    <lineage>
        <taxon>Bacteria</taxon>
        <taxon>Bacillati</taxon>
        <taxon>Bacillota</taxon>
        <taxon>Bacilli</taxon>
        <taxon>Lactobacillales</taxon>
        <taxon>Lactobacillaceae</taxon>
        <taxon>Levilactobacillus</taxon>
    </lineage>
</organism>
<dbReference type="SUPFAM" id="SSF55486">
    <property type="entry name" value="Metalloproteases ('zincins'), catalytic domain"/>
    <property type="match status" value="1"/>
</dbReference>
<evidence type="ECO:0000313" key="8">
    <source>
        <dbReference type="Proteomes" id="UP000051955"/>
    </source>
</evidence>
<keyword evidence="2" id="KW-0479">Metal-binding</keyword>
<dbReference type="AlphaFoldDB" id="A0A0R1LQY6"/>
<evidence type="ECO:0000256" key="4">
    <source>
        <dbReference type="ARBA" id="ARBA00022833"/>
    </source>
</evidence>
<accession>A0A0R1LQY6</accession>
<feature type="compositionally biased region" description="Polar residues" evidence="5">
    <location>
        <begin position="59"/>
        <end position="71"/>
    </location>
</feature>
<proteinExistence type="predicted"/>
<evidence type="ECO:0000256" key="1">
    <source>
        <dbReference type="ARBA" id="ARBA00022670"/>
    </source>
</evidence>
<dbReference type="GO" id="GO:0008270">
    <property type="term" value="F:zinc ion binding"/>
    <property type="evidence" value="ECO:0007669"/>
    <property type="project" value="InterPro"/>
</dbReference>
<comment type="caution">
    <text evidence="7">The sequence shown here is derived from an EMBL/GenBank/DDBJ whole genome shotgun (WGS) entry which is preliminary data.</text>
</comment>
<dbReference type="GO" id="GO:0006508">
    <property type="term" value="P:proteolysis"/>
    <property type="evidence" value="ECO:0007669"/>
    <property type="project" value="UniProtKB-KW"/>
</dbReference>
<gene>
    <name evidence="7" type="ORF">FD25_GL002496</name>
</gene>
<protein>
    <submittedName>
        <fullName evidence="7">Zn-dependent protease</fullName>
    </submittedName>
</protein>
<dbReference type="GO" id="GO:0004222">
    <property type="term" value="F:metalloendopeptidase activity"/>
    <property type="evidence" value="ECO:0007669"/>
    <property type="project" value="InterPro"/>
</dbReference>
<dbReference type="GO" id="GO:0031012">
    <property type="term" value="C:extracellular matrix"/>
    <property type="evidence" value="ECO:0007669"/>
    <property type="project" value="InterPro"/>
</dbReference>
<dbReference type="PANTHER" id="PTHR10201">
    <property type="entry name" value="MATRIX METALLOPROTEINASE"/>
    <property type="match status" value="1"/>
</dbReference>
<dbReference type="STRING" id="1423715.FD25_GL002496"/>
<name>A0A0R1LQY6_9LACO</name>
<dbReference type="Proteomes" id="UP000051955">
    <property type="component" value="Unassembled WGS sequence"/>
</dbReference>